<dbReference type="InterPro" id="IPR027443">
    <property type="entry name" value="IPNS-like_sf"/>
</dbReference>
<dbReference type="OrthoDB" id="288590at2759"/>
<feature type="domain" description="Isopenicillin N synthase-like Fe(2+) 2OG dioxygenase" evidence="1">
    <location>
        <begin position="23"/>
        <end position="65"/>
    </location>
</feature>
<dbReference type="Gene3D" id="2.60.120.330">
    <property type="entry name" value="B-lactam Antibiotic, Isopenicillin N Synthase, Chain"/>
    <property type="match status" value="1"/>
</dbReference>
<dbReference type="EMBL" id="JABWDY010024739">
    <property type="protein sequence ID" value="KAF5189998.1"/>
    <property type="molecule type" value="Genomic_DNA"/>
</dbReference>
<organism evidence="2 3">
    <name type="scientific">Thalictrum thalictroides</name>
    <name type="common">Rue-anemone</name>
    <name type="synonym">Anemone thalictroides</name>
    <dbReference type="NCBI Taxonomy" id="46969"/>
    <lineage>
        <taxon>Eukaryota</taxon>
        <taxon>Viridiplantae</taxon>
        <taxon>Streptophyta</taxon>
        <taxon>Embryophyta</taxon>
        <taxon>Tracheophyta</taxon>
        <taxon>Spermatophyta</taxon>
        <taxon>Magnoliopsida</taxon>
        <taxon>Ranunculales</taxon>
        <taxon>Ranunculaceae</taxon>
        <taxon>Thalictroideae</taxon>
        <taxon>Thalictrum</taxon>
    </lineage>
</organism>
<comment type="caution">
    <text evidence="2">The sequence shown here is derived from an EMBL/GenBank/DDBJ whole genome shotgun (WGS) entry which is preliminary data.</text>
</comment>
<keyword evidence="3" id="KW-1185">Reference proteome</keyword>
<dbReference type="InterPro" id="IPR044861">
    <property type="entry name" value="IPNS-like_FE2OG_OXY"/>
</dbReference>
<gene>
    <name evidence="2" type="ORF">FRX31_020413</name>
</gene>
<dbReference type="AlphaFoldDB" id="A0A7J6VZM1"/>
<reference evidence="2 3" key="1">
    <citation type="submission" date="2020-06" db="EMBL/GenBank/DDBJ databases">
        <title>Transcriptomic and genomic resources for Thalictrum thalictroides and T. hernandezii: Facilitating candidate gene discovery in an emerging model plant lineage.</title>
        <authorList>
            <person name="Arias T."/>
            <person name="Riano-Pachon D.M."/>
            <person name="Di Stilio V.S."/>
        </authorList>
    </citation>
    <scope>NUCLEOTIDE SEQUENCE [LARGE SCALE GENOMIC DNA]</scope>
    <source>
        <strain evidence="3">cv. WT478/WT964</strain>
        <tissue evidence="2">Leaves</tissue>
    </source>
</reference>
<accession>A0A7J6VZM1</accession>
<dbReference type="InterPro" id="IPR050231">
    <property type="entry name" value="Iron_ascorbate_oxido_reductase"/>
</dbReference>
<dbReference type="SUPFAM" id="SSF51197">
    <property type="entry name" value="Clavaminate synthase-like"/>
    <property type="match status" value="1"/>
</dbReference>
<dbReference type="PANTHER" id="PTHR47990">
    <property type="entry name" value="2-OXOGLUTARATE (2OG) AND FE(II)-DEPENDENT OXYGENASE SUPERFAMILY PROTEIN-RELATED"/>
    <property type="match status" value="1"/>
</dbReference>
<sequence length="117" mass="13278">MAPDYPNPEELPVALRNIIPEYVQGSLVINIGEFLQLLSNDKLKSCDHRVIVSKEGPRISVPCFFINMKSTKLYGPIKELLTEENPAIYKETTIKDYITYYYAKGLDGNSGLPHFKL</sequence>
<evidence type="ECO:0000313" key="2">
    <source>
        <dbReference type="EMBL" id="KAF5189998.1"/>
    </source>
</evidence>
<evidence type="ECO:0000259" key="1">
    <source>
        <dbReference type="Pfam" id="PF03171"/>
    </source>
</evidence>
<protein>
    <submittedName>
        <fullName evidence="2">1-aminocyclopropane-1-carboxylate oxidase-like protein</fullName>
    </submittedName>
</protein>
<dbReference type="Pfam" id="PF03171">
    <property type="entry name" value="2OG-FeII_Oxy"/>
    <property type="match status" value="1"/>
</dbReference>
<dbReference type="Proteomes" id="UP000554482">
    <property type="component" value="Unassembled WGS sequence"/>
</dbReference>
<name>A0A7J6VZM1_THATH</name>
<proteinExistence type="predicted"/>
<evidence type="ECO:0000313" key="3">
    <source>
        <dbReference type="Proteomes" id="UP000554482"/>
    </source>
</evidence>